<proteinExistence type="predicted"/>
<protein>
    <recommendedName>
        <fullName evidence="4">SHOCT domain-containing protein</fullName>
    </recommendedName>
</protein>
<gene>
    <name evidence="2" type="ORF">ETAA8_66370</name>
</gene>
<organism evidence="2 3">
    <name type="scientific">Anatilimnocola aggregata</name>
    <dbReference type="NCBI Taxonomy" id="2528021"/>
    <lineage>
        <taxon>Bacteria</taxon>
        <taxon>Pseudomonadati</taxon>
        <taxon>Planctomycetota</taxon>
        <taxon>Planctomycetia</taxon>
        <taxon>Pirellulales</taxon>
        <taxon>Pirellulaceae</taxon>
        <taxon>Anatilimnocola</taxon>
    </lineage>
</organism>
<dbReference type="KEGG" id="aagg:ETAA8_66370"/>
<feature type="transmembrane region" description="Helical" evidence="1">
    <location>
        <begin position="12"/>
        <end position="31"/>
    </location>
</feature>
<dbReference type="AlphaFoldDB" id="A0A517YMM3"/>
<dbReference type="OrthoDB" id="283572at2"/>
<dbReference type="EMBL" id="CP036274">
    <property type="protein sequence ID" value="QDU31479.1"/>
    <property type="molecule type" value="Genomic_DNA"/>
</dbReference>
<accession>A0A517YMM3</accession>
<evidence type="ECO:0008006" key="4">
    <source>
        <dbReference type="Google" id="ProtNLM"/>
    </source>
</evidence>
<keyword evidence="1" id="KW-0472">Membrane</keyword>
<dbReference type="Proteomes" id="UP000315017">
    <property type="component" value="Chromosome"/>
</dbReference>
<evidence type="ECO:0000256" key="1">
    <source>
        <dbReference type="SAM" id="Phobius"/>
    </source>
</evidence>
<name>A0A517YMM3_9BACT</name>
<evidence type="ECO:0000313" key="2">
    <source>
        <dbReference type="EMBL" id="QDU31479.1"/>
    </source>
</evidence>
<reference evidence="2 3" key="1">
    <citation type="submission" date="2019-02" db="EMBL/GenBank/DDBJ databases">
        <title>Deep-cultivation of Planctomycetes and their phenomic and genomic characterization uncovers novel biology.</title>
        <authorList>
            <person name="Wiegand S."/>
            <person name="Jogler M."/>
            <person name="Boedeker C."/>
            <person name="Pinto D."/>
            <person name="Vollmers J."/>
            <person name="Rivas-Marin E."/>
            <person name="Kohn T."/>
            <person name="Peeters S.H."/>
            <person name="Heuer A."/>
            <person name="Rast P."/>
            <person name="Oberbeckmann S."/>
            <person name="Bunk B."/>
            <person name="Jeske O."/>
            <person name="Meyerdierks A."/>
            <person name="Storesund J.E."/>
            <person name="Kallscheuer N."/>
            <person name="Luecker S."/>
            <person name="Lage O.M."/>
            <person name="Pohl T."/>
            <person name="Merkel B.J."/>
            <person name="Hornburger P."/>
            <person name="Mueller R.-W."/>
            <person name="Bruemmer F."/>
            <person name="Labrenz M."/>
            <person name="Spormann A.M."/>
            <person name="Op den Camp H."/>
            <person name="Overmann J."/>
            <person name="Amann R."/>
            <person name="Jetten M.S.M."/>
            <person name="Mascher T."/>
            <person name="Medema M.H."/>
            <person name="Devos D.P."/>
            <person name="Kaster A.-K."/>
            <person name="Ovreas L."/>
            <person name="Rohde M."/>
            <person name="Galperin M.Y."/>
            <person name="Jogler C."/>
        </authorList>
    </citation>
    <scope>NUCLEOTIDE SEQUENCE [LARGE SCALE GENOMIC DNA]</scope>
    <source>
        <strain evidence="2 3">ETA_A8</strain>
    </source>
</reference>
<sequence>MKQLTPETITNLIYGLAGLVGLVVIAVVVLGKLRGNAQQSEDTASQLLSNLQDLRQEGDISDAEYRTIKAVLGAKLQQRVKDDQNKG</sequence>
<dbReference type="RefSeq" id="WP_145098680.1">
    <property type="nucleotide sequence ID" value="NZ_CP036274.1"/>
</dbReference>
<evidence type="ECO:0000313" key="3">
    <source>
        <dbReference type="Proteomes" id="UP000315017"/>
    </source>
</evidence>
<keyword evidence="1" id="KW-0812">Transmembrane</keyword>
<keyword evidence="3" id="KW-1185">Reference proteome</keyword>
<keyword evidence="1" id="KW-1133">Transmembrane helix</keyword>